<dbReference type="CDD" id="cd01335">
    <property type="entry name" value="Radical_SAM"/>
    <property type="match status" value="1"/>
</dbReference>
<dbReference type="GO" id="GO:0051536">
    <property type="term" value="F:iron-sulfur cluster binding"/>
    <property type="evidence" value="ECO:0007669"/>
    <property type="project" value="UniProtKB-KW"/>
</dbReference>
<dbReference type="PANTHER" id="PTHR11228:SF7">
    <property type="entry name" value="PQQA PEPTIDE CYCLASE"/>
    <property type="match status" value="1"/>
</dbReference>
<dbReference type="InterPro" id="IPR007197">
    <property type="entry name" value="rSAM"/>
</dbReference>
<dbReference type="PROSITE" id="PS51918">
    <property type="entry name" value="RADICAL_SAM"/>
    <property type="match status" value="1"/>
</dbReference>
<evidence type="ECO:0000256" key="3">
    <source>
        <dbReference type="ARBA" id="ARBA00022691"/>
    </source>
</evidence>
<evidence type="ECO:0000313" key="8">
    <source>
        <dbReference type="EMBL" id="EKS35623.1"/>
    </source>
</evidence>
<protein>
    <recommendedName>
        <fullName evidence="7">Radical SAM core domain-containing protein</fullName>
    </recommendedName>
</protein>
<comment type="caution">
    <text evidence="8">The sequence shown here is derived from an EMBL/GenBank/DDBJ whole genome shotgun (WGS) entry which is preliminary data.</text>
</comment>
<evidence type="ECO:0000256" key="1">
    <source>
        <dbReference type="ARBA" id="ARBA00001966"/>
    </source>
</evidence>
<keyword evidence="6" id="KW-0411">Iron-sulfur</keyword>
<dbReference type="InterPro" id="IPR050377">
    <property type="entry name" value="Radical_SAM_PqqE_MftC-like"/>
</dbReference>
<dbReference type="InterPro" id="IPR013785">
    <property type="entry name" value="Aldolase_TIM"/>
</dbReference>
<dbReference type="PATRIC" id="fig|883079.3.peg.1862"/>
<dbReference type="AlphaFoldDB" id="K8PB91"/>
<dbReference type="HOGENOM" id="CLU_009273_1_2_5"/>
<dbReference type="SFLD" id="SFLDS00029">
    <property type="entry name" value="Radical_SAM"/>
    <property type="match status" value="1"/>
</dbReference>
<dbReference type="Gene3D" id="3.20.20.70">
    <property type="entry name" value="Aldolase class I"/>
    <property type="match status" value="1"/>
</dbReference>
<keyword evidence="9" id="KW-1185">Reference proteome</keyword>
<dbReference type="SFLD" id="SFLDG01067">
    <property type="entry name" value="SPASM/twitch_domain_containing"/>
    <property type="match status" value="1"/>
</dbReference>
<evidence type="ECO:0000256" key="2">
    <source>
        <dbReference type="ARBA" id="ARBA00022485"/>
    </source>
</evidence>
<dbReference type="CDD" id="cd21109">
    <property type="entry name" value="SPASM"/>
    <property type="match status" value="1"/>
</dbReference>
<evidence type="ECO:0000313" key="9">
    <source>
        <dbReference type="Proteomes" id="UP000001095"/>
    </source>
</evidence>
<feature type="domain" description="Radical SAM core" evidence="7">
    <location>
        <begin position="49"/>
        <end position="269"/>
    </location>
</feature>
<keyword evidence="2" id="KW-0004">4Fe-4S</keyword>
<keyword evidence="5" id="KW-0408">Iron</keyword>
<sequence length="407" mass="46497">MMRSLYRLYHKIPTHRRVALVARLNEMAENSRLISLIWRKTVLRYHYLRGHKQGLTIEITDKCNLKCTYCPKSLDIGVKGSHMDWQTFERAFSGKLEEGPLDAVNLVGFGEPFLYPHLERAVRHIKAHDPKIQIRLTSNGILIGRRWGEILSDAGLDQITISVNATSAAQYRRINAADEYDKVVRNTIEFLDAVNQSVQPMTVFIQVMSVLNDDEQVEQFRAFWKPHLGRVGTIQVQPFVNWAGQIDTGAILEGEERAREASRQATAIADGSPAASAAKVANSTLMRELKSRKKEVDSPFHNDTRRTQQQPYPCYHLHKTRIVSREGNALACCMVYPEEQGDLQLGSLKDHSFIELYQHGKIEELRAMDLDGRLGEVKPCDTCDAWKTVPNIWWRNPLFGLMGPKWF</sequence>
<comment type="cofactor">
    <cofactor evidence="1">
        <name>[4Fe-4S] cluster</name>
        <dbReference type="ChEBI" id="CHEBI:49883"/>
    </cofactor>
</comment>
<evidence type="ECO:0000256" key="6">
    <source>
        <dbReference type="ARBA" id="ARBA00023014"/>
    </source>
</evidence>
<dbReference type="EMBL" id="AGWY01000008">
    <property type="protein sequence ID" value="EKS35623.1"/>
    <property type="molecule type" value="Genomic_DNA"/>
</dbReference>
<dbReference type="GO" id="GO:0046872">
    <property type="term" value="F:metal ion binding"/>
    <property type="evidence" value="ECO:0007669"/>
    <property type="project" value="UniProtKB-KW"/>
</dbReference>
<proteinExistence type="predicted"/>
<dbReference type="Pfam" id="PF04055">
    <property type="entry name" value="Radical_SAM"/>
    <property type="match status" value="1"/>
</dbReference>
<keyword evidence="3" id="KW-0949">S-adenosyl-L-methionine</keyword>
<organism evidence="8 9">
    <name type="scientific">Afipia clevelandensis ATCC 49720</name>
    <dbReference type="NCBI Taxonomy" id="883079"/>
    <lineage>
        <taxon>Bacteria</taxon>
        <taxon>Pseudomonadati</taxon>
        <taxon>Pseudomonadota</taxon>
        <taxon>Alphaproteobacteria</taxon>
        <taxon>Hyphomicrobiales</taxon>
        <taxon>Nitrobacteraceae</taxon>
        <taxon>Afipia</taxon>
    </lineage>
</organism>
<dbReference type="Proteomes" id="UP000001095">
    <property type="component" value="Unassembled WGS sequence"/>
</dbReference>
<dbReference type="GO" id="GO:0003824">
    <property type="term" value="F:catalytic activity"/>
    <property type="evidence" value="ECO:0007669"/>
    <property type="project" value="InterPro"/>
</dbReference>
<gene>
    <name evidence="8" type="ORF">HMPREF9696_01835</name>
</gene>
<dbReference type="SUPFAM" id="SSF102114">
    <property type="entry name" value="Radical SAM enzymes"/>
    <property type="match status" value="1"/>
</dbReference>
<name>K8PB91_9BRAD</name>
<dbReference type="SFLD" id="SFLDG01387">
    <property type="entry name" value="BtrN-like_SPASM_domain_contain"/>
    <property type="match status" value="1"/>
</dbReference>
<reference evidence="8 9" key="1">
    <citation type="submission" date="2012-04" db="EMBL/GenBank/DDBJ databases">
        <title>The Genome Sequence of Afipia clevelandensis ATCC 49720.</title>
        <authorList>
            <consortium name="The Broad Institute Genome Sequencing Platform"/>
            <person name="Earl A."/>
            <person name="Ward D."/>
            <person name="Feldgarden M."/>
            <person name="Gevers D."/>
            <person name="Huys G."/>
            <person name="Walker B."/>
            <person name="Young S.K."/>
            <person name="Zeng Q."/>
            <person name="Gargeya S."/>
            <person name="Fitzgerald M."/>
            <person name="Haas B."/>
            <person name="Abouelleil A."/>
            <person name="Alvarado L."/>
            <person name="Arachchi H.M."/>
            <person name="Berlin A."/>
            <person name="Chapman S.B."/>
            <person name="Goldberg J."/>
            <person name="Griggs A."/>
            <person name="Gujja S."/>
            <person name="Hansen M."/>
            <person name="Howarth C."/>
            <person name="Imamovic A."/>
            <person name="Larimer J."/>
            <person name="McCowen C."/>
            <person name="Montmayeur A."/>
            <person name="Murphy C."/>
            <person name="Neiman D."/>
            <person name="Pearson M."/>
            <person name="Priest M."/>
            <person name="Roberts A."/>
            <person name="Saif S."/>
            <person name="Shea T."/>
            <person name="Sisk P."/>
            <person name="Sykes S."/>
            <person name="Wortman J."/>
            <person name="Nusbaum C."/>
            <person name="Birren B."/>
        </authorList>
    </citation>
    <scope>NUCLEOTIDE SEQUENCE [LARGE SCALE GENOMIC DNA]</scope>
    <source>
        <strain evidence="8 9">ATCC 49720</strain>
    </source>
</reference>
<accession>K8PB91</accession>
<keyword evidence="4" id="KW-0479">Metal-binding</keyword>
<evidence type="ECO:0000259" key="7">
    <source>
        <dbReference type="PROSITE" id="PS51918"/>
    </source>
</evidence>
<evidence type="ECO:0000256" key="5">
    <source>
        <dbReference type="ARBA" id="ARBA00023004"/>
    </source>
</evidence>
<evidence type="ECO:0000256" key="4">
    <source>
        <dbReference type="ARBA" id="ARBA00022723"/>
    </source>
</evidence>
<dbReference type="InterPro" id="IPR034391">
    <property type="entry name" value="AdoMet-like_SPASM_containing"/>
</dbReference>
<dbReference type="InterPro" id="IPR058240">
    <property type="entry name" value="rSAM_sf"/>
</dbReference>
<dbReference type="PANTHER" id="PTHR11228">
    <property type="entry name" value="RADICAL SAM DOMAIN PROTEIN"/>
    <property type="match status" value="1"/>
</dbReference>